<dbReference type="SMART" id="SM00440">
    <property type="entry name" value="ZnF_C2C2"/>
    <property type="match status" value="1"/>
</dbReference>
<dbReference type="VEuPathDB" id="GiardiaDB:QR46_4020"/>
<feature type="domain" description="TFIIS-type" evidence="12">
    <location>
        <begin position="64"/>
        <end position="104"/>
    </location>
</feature>
<keyword evidence="4 9" id="KW-0863">Zinc-finger</keyword>
<dbReference type="InterPro" id="IPR034014">
    <property type="entry name" value="Zn_ribbon_RPC11_C"/>
</dbReference>
<dbReference type="InterPro" id="IPR001222">
    <property type="entry name" value="Znf_TFIIS"/>
</dbReference>
<dbReference type="VEuPathDB" id="GiardiaDB:GL50803_00137619"/>
<keyword evidence="7 10" id="KW-0804">Transcription</keyword>
<proteinExistence type="inferred from homology"/>
<dbReference type="Pfam" id="PF01096">
    <property type="entry name" value="Zn_ribbon_TFIIS"/>
    <property type="match status" value="1"/>
</dbReference>
<dbReference type="GO" id="GO:0006386">
    <property type="term" value="P:termination of RNA polymerase III transcription"/>
    <property type="evidence" value="ECO:0007669"/>
    <property type="project" value="TreeGrafter"/>
</dbReference>
<dbReference type="Gene3D" id="2.20.25.10">
    <property type="match status" value="1"/>
</dbReference>
<dbReference type="PROSITE" id="PS51133">
    <property type="entry name" value="ZF_TFIIS_2"/>
    <property type="match status" value="1"/>
</dbReference>
<feature type="binding site" evidence="8">
    <location>
        <position position="27"/>
    </location>
    <ligand>
        <name>Zn(2+)</name>
        <dbReference type="ChEBI" id="CHEBI:29105"/>
        <label>1</label>
    </ligand>
</feature>
<feature type="binding site" evidence="8">
    <location>
        <position position="96"/>
    </location>
    <ligand>
        <name>Zn(2+)</name>
        <dbReference type="ChEBI" id="CHEBI:29105"/>
        <label>2</label>
    </ligand>
</feature>
<reference evidence="13 14" key="2">
    <citation type="journal article" date="2013" name="Genome Biol. Evol.">
        <title>Genome sequencing of Giardia lamblia genotypes A2 and B isolates (DH and GS) and comparative analysis with the genomes of genotypes A1 and E (WB and Pig).</title>
        <authorList>
            <person name="Adam R.D."/>
            <person name="Dahlstrom E.W."/>
            <person name="Martens C.A."/>
            <person name="Bruno D.P."/>
            <person name="Barbian K.D."/>
            <person name="Ricklefs S.M."/>
            <person name="Hernandez M.M."/>
            <person name="Narla N.P."/>
            <person name="Patel R.B."/>
            <person name="Porcella S.F."/>
            <person name="Nash T.E."/>
        </authorList>
    </citation>
    <scope>NUCLEOTIDE SEQUENCE [LARGE SCALE GENOMIC DNA]</scope>
    <source>
        <strain evidence="13 14">DH</strain>
    </source>
</reference>
<feature type="binding site" evidence="8">
    <location>
        <position position="99"/>
    </location>
    <ligand>
        <name>Zn(2+)</name>
        <dbReference type="ChEBI" id="CHEBI:29105"/>
        <label>2</label>
    </ligand>
</feature>
<comment type="subcellular location">
    <subcellularLocation>
        <location evidence="1 7">Nucleus</location>
    </subcellularLocation>
</comment>
<gene>
    <name evidence="13" type="ORF">DHA2_137619</name>
</gene>
<evidence type="ECO:0000313" key="14">
    <source>
        <dbReference type="Proteomes" id="UP000018320"/>
    </source>
</evidence>
<comment type="function">
    <text evidence="7">DNA-dependent RNA polymerase catalyzes the transcription of DNA into RNA using the four ribonucleoside triphosphates as substrates.</text>
</comment>
<dbReference type="GO" id="GO:0008270">
    <property type="term" value="F:zinc ion binding"/>
    <property type="evidence" value="ECO:0007669"/>
    <property type="project" value="UniProtKB-KW"/>
</dbReference>
<evidence type="ECO:0000256" key="3">
    <source>
        <dbReference type="ARBA" id="ARBA00022723"/>
    </source>
</evidence>
<dbReference type="SUPFAM" id="SSF57783">
    <property type="entry name" value="Zinc beta-ribbon"/>
    <property type="match status" value="1"/>
</dbReference>
<feature type="zinc finger region" description="C4-type" evidence="9">
    <location>
        <begin position="5"/>
        <end position="27"/>
    </location>
</feature>
<evidence type="ECO:0000256" key="10">
    <source>
        <dbReference type="RuleBase" id="RU003474"/>
    </source>
</evidence>
<comment type="caution">
    <text evidence="13">The sequence shown here is derived from an EMBL/GenBank/DDBJ whole genome shotgun (WGS) entry which is preliminary data.</text>
</comment>
<evidence type="ECO:0000256" key="2">
    <source>
        <dbReference type="ARBA" id="ARBA00022478"/>
    </source>
</evidence>
<feature type="binding site" evidence="8">
    <location>
        <position position="8"/>
    </location>
    <ligand>
        <name>Zn(2+)</name>
        <dbReference type="ChEBI" id="CHEBI:29105"/>
        <label>1</label>
    </ligand>
</feature>
<dbReference type="GO" id="GO:0003676">
    <property type="term" value="F:nucleic acid binding"/>
    <property type="evidence" value="ECO:0007669"/>
    <property type="project" value="InterPro"/>
</dbReference>
<reference evidence="14" key="1">
    <citation type="submission" date="2012-02" db="EMBL/GenBank/DDBJ databases">
        <title>Genome sequencing of Giardia lamblia Genotypes A2 and B isolates (DH and GS) and comparative analysis with the genomes of Genotypes A1 and E (WB and Pig).</title>
        <authorList>
            <person name="Adam R."/>
            <person name="Dahlstrom E."/>
            <person name="Martens C."/>
            <person name="Bruno D."/>
            <person name="Barbian K."/>
            <person name="Porcella S.F."/>
            <person name="Nash T."/>
        </authorList>
    </citation>
    <scope>NUCLEOTIDE SEQUENCE</scope>
    <source>
        <strain evidence="14">DH</strain>
    </source>
</reference>
<dbReference type="AlphaFoldDB" id="V6TPI8"/>
<dbReference type="InterPro" id="IPR012164">
    <property type="entry name" value="Rpa12/Rpb9/Rpc10/TFS"/>
</dbReference>
<dbReference type="PANTHER" id="PTHR11239:SF12">
    <property type="entry name" value="DNA-DIRECTED RNA POLYMERASE III SUBUNIT RPC10"/>
    <property type="match status" value="1"/>
</dbReference>
<dbReference type="SMART" id="SM00661">
    <property type="entry name" value="RPOL9"/>
    <property type="match status" value="1"/>
</dbReference>
<keyword evidence="3 8" id="KW-0479">Metal-binding</keyword>
<name>V6TPI8_GIAIN</name>
<keyword evidence="2 7" id="KW-0240">DNA-directed RNA polymerase</keyword>
<evidence type="ECO:0000313" key="13">
    <source>
        <dbReference type="EMBL" id="ESU38930.1"/>
    </source>
</evidence>
<dbReference type="PIRSF" id="PIRSF005586">
    <property type="entry name" value="RNApol_RpoM"/>
    <property type="match status" value="1"/>
</dbReference>
<comment type="similarity">
    <text evidence="7 10">Belongs to the archaeal rpoM/eukaryotic RPA12/RPB9/RPC11 RNA polymerase family.</text>
</comment>
<keyword evidence="11" id="KW-0732">Signal</keyword>
<evidence type="ECO:0000256" key="7">
    <source>
        <dbReference type="PIRNR" id="PIRNR005586"/>
    </source>
</evidence>
<feature type="binding site" evidence="8">
    <location>
        <position position="68"/>
    </location>
    <ligand>
        <name>Zn(2+)</name>
        <dbReference type="ChEBI" id="CHEBI:29105"/>
        <label>2</label>
    </ligand>
</feature>
<dbReference type="PANTHER" id="PTHR11239">
    <property type="entry name" value="DNA-DIRECTED RNA POLYMERASE"/>
    <property type="match status" value="1"/>
</dbReference>
<evidence type="ECO:0000256" key="11">
    <source>
        <dbReference type="SAM" id="SignalP"/>
    </source>
</evidence>
<dbReference type="Proteomes" id="UP000018320">
    <property type="component" value="Unassembled WGS sequence"/>
</dbReference>
<dbReference type="CDD" id="cd10509">
    <property type="entry name" value="Zn-ribbon_RPC11"/>
    <property type="match status" value="1"/>
</dbReference>
<evidence type="ECO:0000256" key="5">
    <source>
        <dbReference type="ARBA" id="ARBA00022833"/>
    </source>
</evidence>
<keyword evidence="6 7" id="KW-0539">Nucleus</keyword>
<dbReference type="EMBL" id="AHGT01000008">
    <property type="protein sequence ID" value="ESU38930.1"/>
    <property type="molecule type" value="Genomic_DNA"/>
</dbReference>
<dbReference type="VEuPathDB" id="GiardiaDB:GL50581_3440"/>
<protein>
    <recommendedName>
        <fullName evidence="7">DNA-directed RNA polymerase subunit</fullName>
    </recommendedName>
</protein>
<organism evidence="13 14">
    <name type="scientific">Giardia intestinalis</name>
    <name type="common">Giardia lamblia</name>
    <dbReference type="NCBI Taxonomy" id="5741"/>
    <lineage>
        <taxon>Eukaryota</taxon>
        <taxon>Metamonada</taxon>
        <taxon>Diplomonadida</taxon>
        <taxon>Hexamitidae</taxon>
        <taxon>Giardiinae</taxon>
        <taxon>Giardia</taxon>
    </lineage>
</organism>
<feature type="signal peptide" evidence="11">
    <location>
        <begin position="1"/>
        <end position="22"/>
    </location>
</feature>
<evidence type="ECO:0000256" key="9">
    <source>
        <dbReference type="PIRSR" id="PIRSR005586-2"/>
    </source>
</evidence>
<feature type="binding site" evidence="8">
    <location>
        <position position="5"/>
    </location>
    <ligand>
        <name>Zn(2+)</name>
        <dbReference type="ChEBI" id="CHEBI:29105"/>
        <label>1</label>
    </ligand>
</feature>
<dbReference type="InterPro" id="IPR001529">
    <property type="entry name" value="Zn_ribbon_RPB9"/>
</dbReference>
<dbReference type="GO" id="GO:0005666">
    <property type="term" value="C:RNA polymerase III complex"/>
    <property type="evidence" value="ECO:0007669"/>
    <property type="project" value="TreeGrafter"/>
</dbReference>
<keyword evidence="5 8" id="KW-0862">Zinc</keyword>
<evidence type="ECO:0000256" key="6">
    <source>
        <dbReference type="ARBA" id="ARBA00023242"/>
    </source>
</evidence>
<dbReference type="PROSITE" id="PS00466">
    <property type="entry name" value="ZF_TFIIS_1"/>
    <property type="match status" value="1"/>
</dbReference>
<feature type="binding site" evidence="8">
    <location>
        <position position="24"/>
    </location>
    <ligand>
        <name>Zn(2+)</name>
        <dbReference type="ChEBI" id="CHEBI:29105"/>
        <label>1</label>
    </ligand>
</feature>
<evidence type="ECO:0000259" key="12">
    <source>
        <dbReference type="PROSITE" id="PS51133"/>
    </source>
</evidence>
<dbReference type="VEuPathDB" id="GiardiaDB:DHA2_137619"/>
<evidence type="ECO:0000256" key="8">
    <source>
        <dbReference type="PIRSR" id="PIRSR005586-1"/>
    </source>
</evidence>
<evidence type="ECO:0000256" key="4">
    <source>
        <dbReference type="ARBA" id="ARBA00022771"/>
    </source>
</evidence>
<accession>V6TPI8</accession>
<sequence length="106" mass="12119">MMLFCPCCGNLLLIELSGDVQFYCKTCAYRYTLSGQISRSLTLTRKSVDPVLGGETAWQGADKTQNPCPVCAFPDAFWIQMQIRSSDEPMSRFYRCCQCAHQWRED</sequence>
<feature type="chain" id="PRO_5004751716" description="DNA-directed RNA polymerase subunit" evidence="11">
    <location>
        <begin position="23"/>
        <end position="106"/>
    </location>
</feature>
<feature type="binding site" evidence="8">
    <location>
        <position position="71"/>
    </location>
    <ligand>
        <name>Zn(2+)</name>
        <dbReference type="ChEBI" id="CHEBI:29105"/>
        <label>2</label>
    </ligand>
</feature>
<evidence type="ECO:0000256" key="1">
    <source>
        <dbReference type="ARBA" id="ARBA00004123"/>
    </source>
</evidence>
<dbReference type="GO" id="GO:0003899">
    <property type="term" value="F:DNA-directed RNA polymerase activity"/>
    <property type="evidence" value="ECO:0007669"/>
    <property type="project" value="InterPro"/>
</dbReference>